<proteinExistence type="predicted"/>
<dbReference type="NCBIfam" id="NF001808">
    <property type="entry name" value="PRK00522.1"/>
    <property type="match status" value="1"/>
</dbReference>
<evidence type="ECO:0000313" key="4">
    <source>
        <dbReference type="EMBL" id="MDP8567091.1"/>
    </source>
</evidence>
<organism evidence="4 5">
    <name type="scientific">Methylophilus aquaticus</name>
    <dbReference type="NCBI Taxonomy" id="1971610"/>
    <lineage>
        <taxon>Bacteria</taxon>
        <taxon>Pseudomonadati</taxon>
        <taxon>Pseudomonadota</taxon>
        <taxon>Betaproteobacteria</taxon>
        <taxon>Nitrosomonadales</taxon>
        <taxon>Methylophilaceae</taxon>
        <taxon>Methylophilus</taxon>
    </lineage>
</organism>
<evidence type="ECO:0000256" key="2">
    <source>
        <dbReference type="ARBA" id="ARBA00023284"/>
    </source>
</evidence>
<keyword evidence="5" id="KW-1185">Reference proteome</keyword>
<dbReference type="EC" id="1.11.1.-" evidence="4"/>
<dbReference type="InterPro" id="IPR036249">
    <property type="entry name" value="Thioredoxin-like_sf"/>
</dbReference>
<evidence type="ECO:0000313" key="5">
    <source>
        <dbReference type="Proteomes" id="UP001225906"/>
    </source>
</evidence>
<comment type="caution">
    <text evidence="4">The sequence shown here is derived from an EMBL/GenBank/DDBJ whole genome shotgun (WGS) entry which is preliminary data.</text>
</comment>
<reference evidence="5" key="1">
    <citation type="journal article" date="2019" name="Int. J. Syst. Evol. Microbiol.">
        <title>The Global Catalogue of Microorganisms (GCM) 10K type strain sequencing project: providing services to taxonomists for standard genome sequencing and annotation.</title>
        <authorList>
            <consortium name="The Broad Institute Genomics Platform"/>
            <consortium name="The Broad Institute Genome Sequencing Center for Infectious Disease"/>
            <person name="Wu L."/>
            <person name="Ma J."/>
        </authorList>
    </citation>
    <scope>NUCLEOTIDE SEQUENCE [LARGE SCALE GENOMIC DNA]</scope>
    <source>
        <strain evidence="5">VKM B-3159</strain>
    </source>
</reference>
<dbReference type="InterPro" id="IPR050455">
    <property type="entry name" value="Tpx_Peroxidase_subfamily"/>
</dbReference>
<protein>
    <submittedName>
        <fullName evidence="4">Thiol peroxidase</fullName>
        <ecNumber evidence="4">1.11.1.-</ecNumber>
    </submittedName>
</protein>
<dbReference type="Gene3D" id="3.40.30.10">
    <property type="entry name" value="Glutaredoxin"/>
    <property type="match status" value="1"/>
</dbReference>
<name>A0ABT9JR99_9PROT</name>
<dbReference type="SUPFAM" id="SSF52833">
    <property type="entry name" value="Thioredoxin-like"/>
    <property type="match status" value="1"/>
</dbReference>
<gene>
    <name evidence="4" type="primary">tpx</name>
    <name evidence="4" type="ORF">Q9291_04440</name>
</gene>
<feature type="domain" description="Redoxin" evidence="3">
    <location>
        <begin position="21"/>
        <end position="163"/>
    </location>
</feature>
<dbReference type="CDD" id="cd03014">
    <property type="entry name" value="PRX_Atyp2cys"/>
    <property type="match status" value="1"/>
</dbReference>
<dbReference type="Proteomes" id="UP001225906">
    <property type="component" value="Unassembled WGS sequence"/>
</dbReference>
<keyword evidence="1" id="KW-1015">Disulfide bond</keyword>
<dbReference type="EMBL" id="JAVCAP010000009">
    <property type="protein sequence ID" value="MDP8567091.1"/>
    <property type="molecule type" value="Genomic_DNA"/>
</dbReference>
<dbReference type="PANTHER" id="PTHR43110">
    <property type="entry name" value="THIOL PEROXIDASE"/>
    <property type="match status" value="1"/>
</dbReference>
<dbReference type="PANTHER" id="PTHR43110:SF1">
    <property type="entry name" value="THIOL PEROXIDASE"/>
    <property type="match status" value="1"/>
</dbReference>
<dbReference type="InterPro" id="IPR013740">
    <property type="entry name" value="Redoxin"/>
</dbReference>
<dbReference type="InterPro" id="IPR002065">
    <property type="entry name" value="TPX"/>
</dbReference>
<keyword evidence="4" id="KW-0560">Oxidoreductase</keyword>
<sequence length="169" mass="18507">MSGAIKFNEEPILVENDLPQIGQSLPFFLLVNHALEDISLDAFRGKRKIINIFPSIDTPTSAQSVRQLDAIAAGLDNTVVLNVSADLPFAMSRFYDEEKLGHVTNLSTMRGRDMLKNYGVLMVTSKLAGLSARALMVADENDTVLHVELVNDLTSEPDYQAAIASLENT</sequence>
<dbReference type="RefSeq" id="WP_306388822.1">
    <property type="nucleotide sequence ID" value="NZ_JAVCAP010000009.1"/>
</dbReference>
<dbReference type="GO" id="GO:0004601">
    <property type="term" value="F:peroxidase activity"/>
    <property type="evidence" value="ECO:0007669"/>
    <property type="project" value="UniProtKB-KW"/>
</dbReference>
<dbReference type="Pfam" id="PF08534">
    <property type="entry name" value="Redoxin"/>
    <property type="match status" value="1"/>
</dbReference>
<keyword evidence="2" id="KW-0676">Redox-active center</keyword>
<evidence type="ECO:0000259" key="3">
    <source>
        <dbReference type="Pfam" id="PF08534"/>
    </source>
</evidence>
<evidence type="ECO:0000256" key="1">
    <source>
        <dbReference type="ARBA" id="ARBA00023157"/>
    </source>
</evidence>
<keyword evidence="4" id="KW-0575">Peroxidase</keyword>
<accession>A0ABT9JR99</accession>